<evidence type="ECO:0000313" key="1">
    <source>
        <dbReference type="EMBL" id="CAG8685753.1"/>
    </source>
</evidence>
<gene>
    <name evidence="1" type="ORF">ACOLOM_LOCUS9541</name>
</gene>
<reference evidence="1" key="1">
    <citation type="submission" date="2021-06" db="EMBL/GenBank/DDBJ databases">
        <authorList>
            <person name="Kallberg Y."/>
            <person name="Tangrot J."/>
            <person name="Rosling A."/>
        </authorList>
    </citation>
    <scope>NUCLEOTIDE SEQUENCE</scope>
    <source>
        <strain evidence="1">CL356</strain>
    </source>
</reference>
<protein>
    <submittedName>
        <fullName evidence="1">4638_t:CDS:1</fullName>
    </submittedName>
</protein>
<keyword evidence="2" id="KW-1185">Reference proteome</keyword>
<feature type="non-terminal residue" evidence="1">
    <location>
        <position position="1"/>
    </location>
</feature>
<organism evidence="1 2">
    <name type="scientific">Acaulospora colombiana</name>
    <dbReference type="NCBI Taxonomy" id="27376"/>
    <lineage>
        <taxon>Eukaryota</taxon>
        <taxon>Fungi</taxon>
        <taxon>Fungi incertae sedis</taxon>
        <taxon>Mucoromycota</taxon>
        <taxon>Glomeromycotina</taxon>
        <taxon>Glomeromycetes</taxon>
        <taxon>Diversisporales</taxon>
        <taxon>Acaulosporaceae</taxon>
        <taxon>Acaulospora</taxon>
    </lineage>
</organism>
<sequence length="117" mass="13338">GFSESKYLQSRVKEEFNSQVRIIAVPQNPITAIVRGAVEYGLKFSAIKDRVLKYTYGVLISPIWTEGDPPERKTGNNRIEMFLEMAKRGTRVDVNQEFSEILIPIDKDQTQAPCFTL</sequence>
<dbReference type="EMBL" id="CAJVPT010027963">
    <property type="protein sequence ID" value="CAG8685753.1"/>
    <property type="molecule type" value="Genomic_DNA"/>
</dbReference>
<accession>A0ACA9NZR6</accession>
<name>A0ACA9NZR6_9GLOM</name>
<comment type="caution">
    <text evidence="1">The sequence shown here is derived from an EMBL/GenBank/DDBJ whole genome shotgun (WGS) entry which is preliminary data.</text>
</comment>
<dbReference type="Proteomes" id="UP000789525">
    <property type="component" value="Unassembled WGS sequence"/>
</dbReference>
<evidence type="ECO:0000313" key="2">
    <source>
        <dbReference type="Proteomes" id="UP000789525"/>
    </source>
</evidence>
<proteinExistence type="predicted"/>